<keyword evidence="8" id="KW-1185">Reference proteome</keyword>
<feature type="compositionally biased region" description="Basic residues" evidence="5">
    <location>
        <begin position="154"/>
        <end position="173"/>
    </location>
</feature>
<dbReference type="EMBL" id="VZZK01000008">
    <property type="protein sequence ID" value="KAB1079581.1"/>
    <property type="molecule type" value="Genomic_DNA"/>
</dbReference>
<dbReference type="GO" id="GO:0006457">
    <property type="term" value="P:protein folding"/>
    <property type="evidence" value="ECO:0007669"/>
    <property type="project" value="InterPro"/>
</dbReference>
<feature type="domain" description="UreE urease accessory N-terminal" evidence="6">
    <location>
        <begin position="3"/>
        <end position="68"/>
    </location>
</feature>
<evidence type="ECO:0000256" key="1">
    <source>
        <dbReference type="ARBA" id="ARBA00022490"/>
    </source>
</evidence>
<organism evidence="7 8">
    <name type="scientific">Methylobacterium soli</name>
    <dbReference type="NCBI Taxonomy" id="553447"/>
    <lineage>
        <taxon>Bacteria</taxon>
        <taxon>Pseudomonadati</taxon>
        <taxon>Pseudomonadota</taxon>
        <taxon>Alphaproteobacteria</taxon>
        <taxon>Hyphomicrobiales</taxon>
        <taxon>Methylobacteriaceae</taxon>
        <taxon>Methylobacterium</taxon>
    </lineage>
</organism>
<reference evidence="7 8" key="1">
    <citation type="submission" date="2019-09" db="EMBL/GenBank/DDBJ databases">
        <title>YIM 48816 draft genome.</title>
        <authorList>
            <person name="Jiang L."/>
        </authorList>
    </citation>
    <scope>NUCLEOTIDE SEQUENCE [LARGE SCALE GENOMIC DNA]</scope>
    <source>
        <strain evidence="7 8">YIM 48816</strain>
    </source>
</reference>
<accession>A0A6L3T3M4</accession>
<dbReference type="RefSeq" id="WP_150999844.1">
    <property type="nucleotide sequence ID" value="NZ_BPQY01000349.1"/>
</dbReference>
<dbReference type="Proteomes" id="UP000474159">
    <property type="component" value="Unassembled WGS sequence"/>
</dbReference>
<dbReference type="Pfam" id="PF02814">
    <property type="entry name" value="UreE_N"/>
    <property type="match status" value="1"/>
</dbReference>
<gene>
    <name evidence="4" type="primary">ureE</name>
    <name evidence="7" type="ORF">F6X53_09820</name>
</gene>
<keyword evidence="2 4" id="KW-0533">Nickel</keyword>
<comment type="caution">
    <text evidence="7">The sequence shown here is derived from an EMBL/GenBank/DDBJ whole genome shotgun (WGS) entry which is preliminary data.</text>
</comment>
<keyword evidence="1 4" id="KW-0963">Cytoplasm</keyword>
<dbReference type="Gene3D" id="3.30.70.790">
    <property type="entry name" value="UreE, C-terminal domain"/>
    <property type="match status" value="1"/>
</dbReference>
<proteinExistence type="inferred from homology"/>
<feature type="region of interest" description="Disordered" evidence="5">
    <location>
        <begin position="140"/>
        <end position="209"/>
    </location>
</feature>
<evidence type="ECO:0000256" key="4">
    <source>
        <dbReference type="HAMAP-Rule" id="MF_00822"/>
    </source>
</evidence>
<dbReference type="SUPFAM" id="SSF69287">
    <property type="entry name" value="Urease metallochaperone UreE, N-terminal domain"/>
    <property type="match status" value="1"/>
</dbReference>
<feature type="compositionally biased region" description="Basic and acidic residues" evidence="5">
    <location>
        <begin position="174"/>
        <end position="197"/>
    </location>
</feature>
<dbReference type="SUPFAM" id="SSF69737">
    <property type="entry name" value="Urease metallochaperone UreE, C-terminal domain"/>
    <property type="match status" value="1"/>
</dbReference>
<evidence type="ECO:0000313" key="7">
    <source>
        <dbReference type="EMBL" id="KAB1079581.1"/>
    </source>
</evidence>
<evidence type="ECO:0000259" key="6">
    <source>
        <dbReference type="SMART" id="SM00988"/>
    </source>
</evidence>
<evidence type="ECO:0000256" key="2">
    <source>
        <dbReference type="ARBA" id="ARBA00022596"/>
    </source>
</evidence>
<dbReference type="InterPro" id="IPR004029">
    <property type="entry name" value="UreE_N"/>
</dbReference>
<dbReference type="InterPro" id="IPR012406">
    <property type="entry name" value="UreE"/>
</dbReference>
<dbReference type="AlphaFoldDB" id="A0A6L3T3M4"/>
<keyword evidence="3 4" id="KW-0143">Chaperone</keyword>
<dbReference type="OrthoDB" id="9802215at2"/>
<dbReference type="GO" id="GO:0051082">
    <property type="term" value="F:unfolded protein binding"/>
    <property type="evidence" value="ECO:0007669"/>
    <property type="project" value="UniProtKB-UniRule"/>
</dbReference>
<dbReference type="Gene3D" id="2.60.260.20">
    <property type="entry name" value="Urease metallochaperone UreE, N-terminal domain"/>
    <property type="match status" value="1"/>
</dbReference>
<dbReference type="GO" id="GO:0005737">
    <property type="term" value="C:cytoplasm"/>
    <property type="evidence" value="ECO:0007669"/>
    <property type="project" value="UniProtKB-SubCell"/>
</dbReference>
<dbReference type="SMART" id="SM00988">
    <property type="entry name" value="UreE_N"/>
    <property type="match status" value="1"/>
</dbReference>
<evidence type="ECO:0000256" key="3">
    <source>
        <dbReference type="ARBA" id="ARBA00023186"/>
    </source>
</evidence>
<evidence type="ECO:0000256" key="5">
    <source>
        <dbReference type="SAM" id="MobiDB-lite"/>
    </source>
</evidence>
<feature type="compositionally biased region" description="Basic and acidic residues" evidence="5">
    <location>
        <begin position="140"/>
        <end position="153"/>
    </location>
</feature>
<protein>
    <recommendedName>
        <fullName evidence="4">Urease accessory protein UreE</fullName>
    </recommendedName>
</protein>
<sequence length="209" mass="22570">MLRATTIVRKPAVRPEGIVDTVTLDHAGRGQGHAHLTAEGGLSFDLALAKAATLEDGDALRLEDGRLIEVRAAGEALLEVRAENPARLMRLAWQLGGNHVAAEIGSDVLYVPASPATAELIRGQGCTATAVTRAFRPERKAHDHSTCGHDHGHHDHGHHDHGHHDHGHHGHAHAHADHHDHDDAHDHDHAHEHDHAHGHVHGPGCKHDH</sequence>
<evidence type="ECO:0000313" key="8">
    <source>
        <dbReference type="Proteomes" id="UP000474159"/>
    </source>
</evidence>
<comment type="subcellular location">
    <subcellularLocation>
        <location evidence="4">Cytoplasm</location>
    </subcellularLocation>
</comment>
<comment type="similarity">
    <text evidence="4">Belongs to the UreE family.</text>
</comment>
<dbReference type="GO" id="GO:0016151">
    <property type="term" value="F:nickel cation binding"/>
    <property type="evidence" value="ECO:0007669"/>
    <property type="project" value="UniProtKB-UniRule"/>
</dbReference>
<dbReference type="InterPro" id="IPR036118">
    <property type="entry name" value="UreE_N_sf"/>
</dbReference>
<dbReference type="HAMAP" id="MF_00822">
    <property type="entry name" value="UreE"/>
    <property type="match status" value="1"/>
</dbReference>
<name>A0A6L3T3M4_9HYPH</name>
<comment type="function">
    <text evidence="4">Involved in urease metallocenter assembly. Binds nickel. Probably functions as a nickel donor during metallocenter assembly.</text>
</comment>